<keyword evidence="5" id="KW-0479">Metal-binding</keyword>
<sequence length="306" mass="34928">MLLHVVLILGCWSILSEGAENDVAERDDDKRPIWNMAHMVNSIAQIQEFVALGANSIETDISFDKNADPEYTFHGVPCDCFRNCMNWEHATHFFEGLRNATLPGNPKFKERLVLVVFDLKSNGLQHDEQAYDAGKRLAIKLLRHYWNFGEDGGRAYIVLSVPLVKHYKLFLGFRDTMFNLGHEKLMEKVGHDFSGNDDISDIVEGYSRAEVTEHIWQSDGITNCIYRGYDRIKQCVNARDSGNLINKVYFWTADKASTIRGALDEGVDGIMTNHPNNVNDVLKEDAYSSKFRYANIDDNPWLTIKK</sequence>
<dbReference type="Pfam" id="PF13653">
    <property type="entry name" value="GDPD_2"/>
    <property type="match status" value="1"/>
</dbReference>
<reference evidence="10" key="1">
    <citation type="journal article" date="2016" name="Toxicon">
        <title>Transcriptome analysis of Loxosceles similis venom: description of Loxtox protein family and identification of a new group of Phospholipases D.</title>
        <authorList>
            <person name="Dantas A.E."/>
            <person name="Carmo A.O."/>
            <person name="Horta C.C.R."/>
            <person name="Leal H.G."/>
            <person name="Oliveira-Mendes B.B.R."/>
            <person name="Martins A.P.V."/>
            <person name="Chavez-Olortegui C."/>
            <person name="Kalapothakis E."/>
        </authorList>
    </citation>
    <scope>NUCLEOTIDE SEQUENCE</scope>
    <source>
        <strain evidence="10">Loxtox_s3A</strain>
    </source>
</reference>
<keyword evidence="4" id="KW-0964">Secreted</keyword>
<dbReference type="GO" id="GO:0005576">
    <property type="term" value="C:extracellular region"/>
    <property type="evidence" value="ECO:0007669"/>
    <property type="project" value="UniProtKB-SubCell"/>
</dbReference>
<keyword evidence="9" id="KW-0732">Signal</keyword>
<comment type="catalytic activity">
    <reaction evidence="1">
        <text>an N-(acyl)-sphingosylphosphoethanolamine = an N-(acyl)-sphingosyl-1,3-cyclic phosphate + ethanolamine</text>
        <dbReference type="Rhea" id="RHEA:60648"/>
        <dbReference type="ChEBI" id="CHEBI:57603"/>
        <dbReference type="ChEBI" id="CHEBI:143891"/>
        <dbReference type="ChEBI" id="CHEBI:143892"/>
    </reaction>
</comment>
<evidence type="ECO:0000256" key="6">
    <source>
        <dbReference type="ARBA" id="ARBA00022842"/>
    </source>
</evidence>
<proteinExistence type="evidence at transcript level"/>
<dbReference type="CDD" id="cd08576">
    <property type="entry name" value="GDPD_like_SMaseD_PLD"/>
    <property type="match status" value="1"/>
</dbReference>
<evidence type="ECO:0000256" key="1">
    <source>
        <dbReference type="ARBA" id="ARBA00000110"/>
    </source>
</evidence>
<feature type="chain" id="PRO_5008534336" evidence="9">
    <location>
        <begin position="19"/>
        <end position="306"/>
    </location>
</feature>
<name>A0A1B2ASE6_LOXSM</name>
<protein>
    <submittedName>
        <fullName evidence="10">Loxtox protein</fullName>
    </submittedName>
</protein>
<dbReference type="GO" id="GO:0008081">
    <property type="term" value="F:phosphoric diester hydrolase activity"/>
    <property type="evidence" value="ECO:0007669"/>
    <property type="project" value="InterPro"/>
</dbReference>
<evidence type="ECO:0000256" key="3">
    <source>
        <dbReference type="ARBA" id="ARBA00004613"/>
    </source>
</evidence>
<comment type="catalytic activity">
    <reaction evidence="2">
        <text>a 1-acyl-sn-glycero-3-phosphocholine = a 1-acyl-sn-glycero-2,3-cyclic phosphate + choline</text>
        <dbReference type="Rhea" id="RHEA:60700"/>
        <dbReference type="ChEBI" id="CHEBI:15354"/>
        <dbReference type="ChEBI" id="CHEBI:58168"/>
        <dbReference type="ChEBI" id="CHEBI:143947"/>
    </reaction>
</comment>
<evidence type="ECO:0000256" key="7">
    <source>
        <dbReference type="ARBA" id="ARBA00023157"/>
    </source>
</evidence>
<dbReference type="InterPro" id="IPR017946">
    <property type="entry name" value="PLC-like_Pdiesterase_TIM-brl"/>
</dbReference>
<dbReference type="GO" id="GO:0016829">
    <property type="term" value="F:lyase activity"/>
    <property type="evidence" value="ECO:0007669"/>
    <property type="project" value="UniProtKB-KW"/>
</dbReference>
<evidence type="ECO:0000256" key="8">
    <source>
        <dbReference type="ARBA" id="ARBA00023239"/>
    </source>
</evidence>
<dbReference type="SUPFAM" id="SSF51695">
    <property type="entry name" value="PLC-like phosphodiesterases"/>
    <property type="match status" value="1"/>
</dbReference>
<dbReference type="GO" id="GO:0006629">
    <property type="term" value="P:lipid metabolic process"/>
    <property type="evidence" value="ECO:0007669"/>
    <property type="project" value="InterPro"/>
</dbReference>
<keyword evidence="6" id="KW-0460">Magnesium</keyword>
<accession>A0A1B2ASE6</accession>
<evidence type="ECO:0000256" key="9">
    <source>
        <dbReference type="SAM" id="SignalP"/>
    </source>
</evidence>
<evidence type="ECO:0000256" key="5">
    <source>
        <dbReference type="ARBA" id="ARBA00022723"/>
    </source>
</evidence>
<keyword evidence="8" id="KW-0456">Lyase</keyword>
<evidence type="ECO:0000256" key="4">
    <source>
        <dbReference type="ARBA" id="ARBA00022525"/>
    </source>
</evidence>
<evidence type="ECO:0000256" key="2">
    <source>
        <dbReference type="ARBA" id="ARBA00001142"/>
    </source>
</evidence>
<evidence type="ECO:0000313" key="10">
    <source>
        <dbReference type="EMBL" id="ANY30970.1"/>
    </source>
</evidence>
<dbReference type="Gene3D" id="3.20.20.190">
    <property type="entry name" value="Phosphatidylinositol (PI) phosphodiesterase"/>
    <property type="match status" value="1"/>
</dbReference>
<dbReference type="GO" id="GO:0046872">
    <property type="term" value="F:metal ion binding"/>
    <property type="evidence" value="ECO:0007669"/>
    <property type="project" value="UniProtKB-KW"/>
</dbReference>
<keyword evidence="7" id="KW-1015">Disulfide bond</keyword>
<dbReference type="AlphaFoldDB" id="A0A1B2ASE6"/>
<organism evidence="10">
    <name type="scientific">Loxosceles similis</name>
    <name type="common">Brazilian brown spider</name>
    <name type="synonym">Loxosceles surata</name>
    <dbReference type="NCBI Taxonomy" id="321804"/>
    <lineage>
        <taxon>Eukaryota</taxon>
        <taxon>Metazoa</taxon>
        <taxon>Ecdysozoa</taxon>
        <taxon>Arthropoda</taxon>
        <taxon>Chelicerata</taxon>
        <taxon>Arachnida</taxon>
        <taxon>Araneae</taxon>
        <taxon>Araneomorphae</taxon>
        <taxon>Haplogynae</taxon>
        <taxon>Scytodoidea</taxon>
        <taxon>Sicariidae</taxon>
        <taxon>Loxosceles</taxon>
    </lineage>
</organism>
<feature type="signal peptide" evidence="9">
    <location>
        <begin position="1"/>
        <end position="18"/>
    </location>
</feature>
<dbReference type="EMBL" id="KU891946">
    <property type="protein sequence ID" value="ANY30970.1"/>
    <property type="molecule type" value="mRNA"/>
</dbReference>
<comment type="subcellular location">
    <subcellularLocation>
        <location evidence="3">Secreted</location>
    </subcellularLocation>
</comment>